<name>A0ABY7EME7_MYAAR</name>
<evidence type="ECO:0000313" key="3">
    <source>
        <dbReference type="Proteomes" id="UP001164746"/>
    </source>
</evidence>
<dbReference type="Proteomes" id="UP001164746">
    <property type="component" value="Chromosome 7"/>
</dbReference>
<feature type="transmembrane region" description="Helical" evidence="1">
    <location>
        <begin position="388"/>
        <end position="415"/>
    </location>
</feature>
<evidence type="ECO:0000256" key="1">
    <source>
        <dbReference type="SAM" id="Phobius"/>
    </source>
</evidence>
<proteinExistence type="predicted"/>
<sequence>MDSTIVPVTTTAMVPITTTGDANKTDTTTVPDTTTAMVPITTTGDANKTDTTTVPDTRTTQVPITTTWDANKMDTTTVSDTTTTKVPITTTGDAYRTDTTTVADTATTKDPITTGCANKSENNTAITMTNSQILTSTPPTVTTETVTSKLVTTPTPSAILVPTTHFPTVKPSLESAVVVFNFTLVIQTPFKVPLDDFKSQFRDLLMRTMFNNIKDVNYTVTYSGIREGSIRCNIETTVPQEKPGIAHETVKALEDIRNNTYVTRDVIATNLRQLVFEHFHSNVSGSDIGVDELVQEIAGKNEAYQQSSDPCSYFRADVCPTAAYYFTCTMNATPSCNHKCEGLNGQGLCGDHGTCFFDLQNYALACKCDVTSWHVYHGASCEQTTATLWFVLAVSLGTGCALLLILAAIIIWLCIRRRRDKQKHDISRYDDSTWELPGSGGIGTLRDLSFRSQPDKTSPFYGRYHRQPGHVNQAFEPVFSGNGLRGAGMYFPTEPEVDAASMPSFLRINTAADTYDTEFPTDRRL</sequence>
<keyword evidence="1" id="KW-0812">Transmembrane</keyword>
<keyword evidence="1" id="KW-1133">Transmembrane helix</keyword>
<reference evidence="2" key="1">
    <citation type="submission" date="2022-11" db="EMBL/GenBank/DDBJ databases">
        <title>Centuries of genome instability and evolution in soft-shell clam transmissible cancer (bioRxiv).</title>
        <authorList>
            <person name="Hart S.F.M."/>
            <person name="Yonemitsu M.A."/>
            <person name="Giersch R.M."/>
            <person name="Beal B.F."/>
            <person name="Arriagada G."/>
            <person name="Davis B.W."/>
            <person name="Ostrander E.A."/>
            <person name="Goff S.P."/>
            <person name="Metzger M.J."/>
        </authorList>
    </citation>
    <scope>NUCLEOTIDE SEQUENCE</scope>
    <source>
        <strain evidence="2">MELC-2E11</strain>
        <tissue evidence="2">Siphon/mantle</tissue>
    </source>
</reference>
<accession>A0ABY7EME7</accession>
<keyword evidence="3" id="KW-1185">Reference proteome</keyword>
<gene>
    <name evidence="2" type="ORF">MAR_035052</name>
</gene>
<keyword evidence="1" id="KW-0472">Membrane</keyword>
<dbReference type="EMBL" id="CP111018">
    <property type="protein sequence ID" value="WAR09976.1"/>
    <property type="molecule type" value="Genomic_DNA"/>
</dbReference>
<organism evidence="2 3">
    <name type="scientific">Mya arenaria</name>
    <name type="common">Soft-shell clam</name>
    <dbReference type="NCBI Taxonomy" id="6604"/>
    <lineage>
        <taxon>Eukaryota</taxon>
        <taxon>Metazoa</taxon>
        <taxon>Spiralia</taxon>
        <taxon>Lophotrochozoa</taxon>
        <taxon>Mollusca</taxon>
        <taxon>Bivalvia</taxon>
        <taxon>Autobranchia</taxon>
        <taxon>Heteroconchia</taxon>
        <taxon>Euheterodonta</taxon>
        <taxon>Imparidentia</taxon>
        <taxon>Neoheterodontei</taxon>
        <taxon>Myida</taxon>
        <taxon>Myoidea</taxon>
        <taxon>Myidae</taxon>
        <taxon>Mya</taxon>
    </lineage>
</organism>
<evidence type="ECO:0000313" key="2">
    <source>
        <dbReference type="EMBL" id="WAR09976.1"/>
    </source>
</evidence>
<protein>
    <submittedName>
        <fullName evidence="2">Uncharacterized protein</fullName>
    </submittedName>
</protein>